<dbReference type="EMBL" id="JAMYWD010000006">
    <property type="protein sequence ID" value="KAJ4968275.1"/>
    <property type="molecule type" value="Genomic_DNA"/>
</dbReference>
<feature type="transmembrane region" description="Helical" evidence="1">
    <location>
        <begin position="64"/>
        <end position="82"/>
    </location>
</feature>
<feature type="transmembrane region" description="Helical" evidence="1">
    <location>
        <begin position="32"/>
        <end position="52"/>
    </location>
</feature>
<dbReference type="AlphaFoldDB" id="A0A9Q0QQH1"/>
<keyword evidence="1" id="KW-0812">Transmembrane</keyword>
<dbReference type="Proteomes" id="UP001141806">
    <property type="component" value="Unassembled WGS sequence"/>
</dbReference>
<protein>
    <submittedName>
        <fullName evidence="2">Uncharacterized protein</fullName>
    </submittedName>
</protein>
<reference evidence="2" key="1">
    <citation type="journal article" date="2023" name="Plant J.">
        <title>The genome of the king protea, Protea cynaroides.</title>
        <authorList>
            <person name="Chang J."/>
            <person name="Duong T.A."/>
            <person name="Schoeman C."/>
            <person name="Ma X."/>
            <person name="Roodt D."/>
            <person name="Barker N."/>
            <person name="Li Z."/>
            <person name="Van de Peer Y."/>
            <person name="Mizrachi E."/>
        </authorList>
    </citation>
    <scope>NUCLEOTIDE SEQUENCE</scope>
    <source>
        <tissue evidence="2">Young leaves</tissue>
    </source>
</reference>
<sequence length="99" mass="11372">MIKLVRGLSSLIPGLILNTAVASERTMNRVYCPAFSIPLINYPVVCICMYYDCVMECRIGPVNYVFYLVLHFFVHFCLNLGLCLQLCTCTPHLFLRWDS</sequence>
<accession>A0A9Q0QQH1</accession>
<organism evidence="2 3">
    <name type="scientific">Protea cynaroides</name>
    <dbReference type="NCBI Taxonomy" id="273540"/>
    <lineage>
        <taxon>Eukaryota</taxon>
        <taxon>Viridiplantae</taxon>
        <taxon>Streptophyta</taxon>
        <taxon>Embryophyta</taxon>
        <taxon>Tracheophyta</taxon>
        <taxon>Spermatophyta</taxon>
        <taxon>Magnoliopsida</taxon>
        <taxon>Proteales</taxon>
        <taxon>Proteaceae</taxon>
        <taxon>Protea</taxon>
    </lineage>
</organism>
<keyword evidence="3" id="KW-1185">Reference proteome</keyword>
<evidence type="ECO:0000256" key="1">
    <source>
        <dbReference type="SAM" id="Phobius"/>
    </source>
</evidence>
<evidence type="ECO:0000313" key="3">
    <source>
        <dbReference type="Proteomes" id="UP001141806"/>
    </source>
</evidence>
<name>A0A9Q0QQH1_9MAGN</name>
<comment type="caution">
    <text evidence="2">The sequence shown here is derived from an EMBL/GenBank/DDBJ whole genome shotgun (WGS) entry which is preliminary data.</text>
</comment>
<gene>
    <name evidence="2" type="ORF">NE237_014976</name>
</gene>
<evidence type="ECO:0000313" key="2">
    <source>
        <dbReference type="EMBL" id="KAJ4968275.1"/>
    </source>
</evidence>
<proteinExistence type="predicted"/>
<keyword evidence="1" id="KW-0472">Membrane</keyword>
<keyword evidence="1" id="KW-1133">Transmembrane helix</keyword>